<evidence type="ECO:0008006" key="3">
    <source>
        <dbReference type="Google" id="ProtNLM"/>
    </source>
</evidence>
<dbReference type="EMBL" id="BJCR01000003">
    <property type="protein sequence ID" value="GCL68398.1"/>
    <property type="molecule type" value="Genomic_DNA"/>
</dbReference>
<protein>
    <recommendedName>
        <fullName evidence="3">CRISPR-associated protein</fullName>
    </recommendedName>
</protein>
<dbReference type="Proteomes" id="UP000303581">
    <property type="component" value="Unassembled WGS sequence"/>
</dbReference>
<evidence type="ECO:0000313" key="1">
    <source>
        <dbReference type="EMBL" id="GCL68398.1"/>
    </source>
</evidence>
<sequence length="120" mass="13607">MFINHTNHLTQYWSQEQLAAAHQYGEIIDLPFPSIDPQASSSAVMDLAQEYAGRIIALHPSAVLCQGEFVYCHALVERLLVAGITVLAATSERVVEEFSHNGINEKRVNFQFVQFREYIR</sequence>
<dbReference type="AlphaFoldDB" id="A0A480BB42"/>
<comment type="caution">
    <text evidence="1">The sequence shown here is derived from an EMBL/GenBank/DDBJ whole genome shotgun (WGS) entry which is preliminary data.</text>
</comment>
<evidence type="ECO:0000313" key="2">
    <source>
        <dbReference type="Proteomes" id="UP000303581"/>
    </source>
</evidence>
<accession>A0A480BB42</accession>
<name>A0A480BB42_9FIRM</name>
<keyword evidence="2" id="KW-1185">Reference proteome</keyword>
<proteinExistence type="predicted"/>
<reference evidence="1 2" key="1">
    <citation type="submission" date="2019-03" db="EMBL/GenBank/DDBJ databases">
        <title>Draft genome sequences of two Veillonella tobetsuensis clinical isolates from intraoperative bronchial fluids of elderly patients with pulmonary carcinoma.</title>
        <authorList>
            <person name="Akiyama T."/>
        </authorList>
    </citation>
    <scope>NUCLEOTIDE SEQUENCE [LARGE SCALE GENOMIC DNA]</scope>
    <source>
        <strain evidence="1 2">PAGU 1579</strain>
    </source>
</reference>
<gene>
    <name evidence="1" type="ORF">PAGU1579_01670</name>
</gene>
<organism evidence="1 2">
    <name type="scientific">Veillonella tobetsuensis</name>
    <dbReference type="NCBI Taxonomy" id="1110546"/>
    <lineage>
        <taxon>Bacteria</taxon>
        <taxon>Bacillati</taxon>
        <taxon>Bacillota</taxon>
        <taxon>Negativicutes</taxon>
        <taxon>Veillonellales</taxon>
        <taxon>Veillonellaceae</taxon>
        <taxon>Veillonella</taxon>
    </lineage>
</organism>
<dbReference type="RefSeq" id="WP_137661483.1">
    <property type="nucleotide sequence ID" value="NZ_BJCR01000003.1"/>
</dbReference>